<feature type="compositionally biased region" description="Polar residues" evidence="8">
    <location>
        <begin position="239"/>
        <end position="248"/>
    </location>
</feature>
<reference evidence="10" key="1">
    <citation type="submission" date="2023-06" db="EMBL/GenBank/DDBJ databases">
        <authorList>
            <consortium name="Lawrence Berkeley National Laboratory"/>
            <person name="Ahrendt S."/>
            <person name="Sahu N."/>
            <person name="Indic B."/>
            <person name="Wong-Bajracharya J."/>
            <person name="Merenyi Z."/>
            <person name="Ke H.-M."/>
            <person name="Monk M."/>
            <person name="Kocsube S."/>
            <person name="Drula E."/>
            <person name="Lipzen A."/>
            <person name="Balint B."/>
            <person name="Henrissat B."/>
            <person name="Andreopoulos B."/>
            <person name="Martin F.M."/>
            <person name="Harder C.B."/>
            <person name="Rigling D."/>
            <person name="Ford K.L."/>
            <person name="Foster G.D."/>
            <person name="Pangilinan J."/>
            <person name="Papanicolaou A."/>
            <person name="Barry K."/>
            <person name="LaButti K."/>
            <person name="Viragh M."/>
            <person name="Koriabine M."/>
            <person name="Yan M."/>
            <person name="Riley R."/>
            <person name="Champramary S."/>
            <person name="Plett K.L."/>
            <person name="Tsai I.J."/>
            <person name="Slot J."/>
            <person name="Sipos G."/>
            <person name="Plett J."/>
            <person name="Nagy L.G."/>
            <person name="Grigoriev I.V."/>
        </authorList>
    </citation>
    <scope>NUCLEOTIDE SEQUENCE</scope>
    <source>
        <strain evidence="10">ICMP 16352</strain>
    </source>
</reference>
<proteinExistence type="inferred from homology"/>
<dbReference type="SMART" id="SM01312">
    <property type="entry name" value="RTC4"/>
    <property type="match status" value="1"/>
</dbReference>
<dbReference type="Pfam" id="PF14474">
    <property type="entry name" value="RTC4"/>
    <property type="match status" value="1"/>
</dbReference>
<dbReference type="AlphaFoldDB" id="A0AA39UM18"/>
<dbReference type="InterPro" id="IPR028094">
    <property type="entry name" value="RTC4_C"/>
</dbReference>
<feature type="region of interest" description="Disordered" evidence="8">
    <location>
        <begin position="694"/>
        <end position="885"/>
    </location>
</feature>
<evidence type="ECO:0000256" key="6">
    <source>
        <dbReference type="ARBA" id="ARBA00022490"/>
    </source>
</evidence>
<keyword evidence="6" id="KW-0963">Cytoplasm</keyword>
<feature type="compositionally biased region" description="Low complexity" evidence="8">
    <location>
        <begin position="152"/>
        <end position="163"/>
    </location>
</feature>
<feature type="domain" description="Restriction of telomere capping protein 4 C-terminal" evidence="9">
    <location>
        <begin position="539"/>
        <end position="661"/>
    </location>
</feature>
<evidence type="ECO:0000313" key="10">
    <source>
        <dbReference type="EMBL" id="KAK0488609.1"/>
    </source>
</evidence>
<evidence type="ECO:0000259" key="9">
    <source>
        <dbReference type="SMART" id="SM01312"/>
    </source>
</evidence>
<feature type="region of interest" description="Disordered" evidence="8">
    <location>
        <begin position="1"/>
        <end position="429"/>
    </location>
</feature>
<evidence type="ECO:0000313" key="11">
    <source>
        <dbReference type="Proteomes" id="UP001175227"/>
    </source>
</evidence>
<evidence type="ECO:0000256" key="3">
    <source>
        <dbReference type="ARBA" id="ARBA00004496"/>
    </source>
</evidence>
<dbReference type="GO" id="GO:0005737">
    <property type="term" value="C:cytoplasm"/>
    <property type="evidence" value="ECO:0007669"/>
    <property type="project" value="UniProtKB-SubCell"/>
</dbReference>
<evidence type="ECO:0000256" key="7">
    <source>
        <dbReference type="ARBA" id="ARBA00023242"/>
    </source>
</evidence>
<dbReference type="Proteomes" id="UP001175227">
    <property type="component" value="Unassembled WGS sequence"/>
</dbReference>
<organism evidence="10 11">
    <name type="scientific">Armillaria novae-zelandiae</name>
    <dbReference type="NCBI Taxonomy" id="153914"/>
    <lineage>
        <taxon>Eukaryota</taxon>
        <taxon>Fungi</taxon>
        <taxon>Dikarya</taxon>
        <taxon>Basidiomycota</taxon>
        <taxon>Agaricomycotina</taxon>
        <taxon>Agaricomycetes</taxon>
        <taxon>Agaricomycetidae</taxon>
        <taxon>Agaricales</taxon>
        <taxon>Marasmiineae</taxon>
        <taxon>Physalacriaceae</taxon>
        <taxon>Armillaria</taxon>
    </lineage>
</organism>
<sequence length="915" mass="101339">MENRYRDVNQAVYNDKTHRLAKRPQVPLKEQAFEDMSTPYTKGGTTRGNGRKSSRRPSNETDSEPDSPDQLDLLSSPSRGDDDGLFVAEDGSMHQYHPEYPPEKAEQLKKLHFTKKKKPQESEDGPSKENCLSVAEDDFGAEMPQKKTYGRSSGKAKASSSQSIRTVGTASALPVTSPPILVDVPSGSKKEEASTRPNRQPRPRPIRGPLGPEGSRSCQSKSSYEDSASPVSKPKATKTRPQPQSYPNLSPLHAREKNQSRSTSPTATTSKTIRCQPFPNITPLSSPVVPKRSLALPSPLSTPTNKRPMKPREISVLPLPSPLNSQQSNITAKGKGRVVSQPLKGRSPGKEVTKSKSRRILSSEEEEDCIDETKPTRRPQPFPVAFSPQLTPRAPKRSSNGLDSDDNRSRKKRREHILKTPPNADLDEDDTAADNAIFLDPSIDPKTLCPYCDTCLPDRPTPLLRRLLASIAKKSRPSPRPTNPLGRKAPLEAFIALCQRHRFESVTLPEAERNGWPKEIAWVKLEGRVQKMRRELNALISDPNSRSNSIFWAEIMEEVKAKGSRAVAGVKNQFATFEKTQPGYYGEQGSVIIHQTLFNLFPPASIHPDQVKPLTPNEFTQRILVPEVAARLICQDMGVSPSKAVKILRESASYGVAMFPEDGGRWGEKKEDDDVMGVADLMVMARARKRRIELEQEDREEEEMLKRMQKSDTMNMDPIPPSRPRPKPIRKLKPQTLTDSASESGVVSESEVFNFENFALGSDDSEPEPQLTPPPTTTSDTDGGGGIITVDEDIRPSRHVDIDLTRDSRSPSCSTSDAAVSTSKSTTGTRRSRAYRRLRGGDLFSDAESTASKQLAKYKSEKRDISEEVQPPRAPARVDDAETPRPAVHTYPLLAARSRAGNARPAKESFEWLLG</sequence>
<feature type="compositionally biased region" description="Polar residues" evidence="8">
    <location>
        <begin position="322"/>
        <end position="331"/>
    </location>
</feature>
<dbReference type="PANTHER" id="PTHR41391:SF1">
    <property type="entry name" value="RESTRICTION OF TELOMERE CAPPING PROTEIN 4"/>
    <property type="match status" value="1"/>
</dbReference>
<feature type="compositionally biased region" description="Polar residues" evidence="8">
    <location>
        <begin position="810"/>
        <end position="820"/>
    </location>
</feature>
<dbReference type="PANTHER" id="PTHR41391">
    <property type="entry name" value="RESTRICTION OF TELOMERE CAPPING PROTEIN 4"/>
    <property type="match status" value="1"/>
</dbReference>
<protein>
    <recommendedName>
        <fullName evidence="5">Restriction of telomere capping protein 4</fullName>
    </recommendedName>
</protein>
<comment type="similarity">
    <text evidence="4">Belongs to the RTC4 family.</text>
</comment>
<evidence type="ECO:0000256" key="8">
    <source>
        <dbReference type="SAM" id="MobiDB-lite"/>
    </source>
</evidence>
<accession>A0AA39UM18</accession>
<comment type="subcellular location">
    <subcellularLocation>
        <location evidence="3">Cytoplasm</location>
    </subcellularLocation>
    <subcellularLocation>
        <location evidence="2">Nucleus</location>
    </subcellularLocation>
</comment>
<comment type="function">
    <text evidence="1">May be involved in a process influencing telomere capping.</text>
</comment>
<comment type="caution">
    <text evidence="10">The sequence shown here is derived from an EMBL/GenBank/DDBJ whole genome shotgun (WGS) entry which is preliminary data.</text>
</comment>
<dbReference type="GO" id="GO:0005634">
    <property type="term" value="C:nucleus"/>
    <property type="evidence" value="ECO:0007669"/>
    <property type="project" value="UniProtKB-SubCell"/>
</dbReference>
<evidence type="ECO:0000256" key="5">
    <source>
        <dbReference type="ARBA" id="ARBA00015162"/>
    </source>
</evidence>
<dbReference type="InterPro" id="IPR039024">
    <property type="entry name" value="RTC4"/>
</dbReference>
<feature type="compositionally biased region" description="Polar residues" evidence="8">
    <location>
        <begin position="216"/>
        <end position="230"/>
    </location>
</feature>
<keyword evidence="7" id="KW-0539">Nucleus</keyword>
<keyword evidence="11" id="KW-1185">Reference proteome</keyword>
<evidence type="ECO:0000256" key="4">
    <source>
        <dbReference type="ARBA" id="ARBA00009461"/>
    </source>
</evidence>
<feature type="compositionally biased region" description="Polar residues" evidence="8">
    <location>
        <begin position="260"/>
        <end position="273"/>
    </location>
</feature>
<evidence type="ECO:0000256" key="2">
    <source>
        <dbReference type="ARBA" id="ARBA00004123"/>
    </source>
</evidence>
<feature type="compositionally biased region" description="Low complexity" evidence="8">
    <location>
        <begin position="742"/>
        <end position="758"/>
    </location>
</feature>
<dbReference type="EMBL" id="JAUEPR010000002">
    <property type="protein sequence ID" value="KAK0488609.1"/>
    <property type="molecule type" value="Genomic_DNA"/>
</dbReference>
<name>A0AA39UM18_9AGAR</name>
<feature type="compositionally biased region" description="Basic residues" evidence="8">
    <location>
        <begin position="724"/>
        <end position="733"/>
    </location>
</feature>
<feature type="compositionally biased region" description="Basic and acidic residues" evidence="8">
    <location>
        <begin position="792"/>
        <end position="809"/>
    </location>
</feature>
<evidence type="ECO:0000256" key="1">
    <source>
        <dbReference type="ARBA" id="ARBA00002738"/>
    </source>
</evidence>
<feature type="compositionally biased region" description="Basic and acidic residues" evidence="8">
    <location>
        <begin position="96"/>
        <end position="109"/>
    </location>
</feature>
<gene>
    <name evidence="10" type="ORF">IW261DRAFT_1414131</name>
</gene>